<accession>A0ABS9UG70</accession>
<dbReference type="InterPro" id="IPR016181">
    <property type="entry name" value="Acyl_CoA_acyltransferase"/>
</dbReference>
<dbReference type="InterPro" id="IPR050276">
    <property type="entry name" value="MshD_Acetyltransferase"/>
</dbReference>
<dbReference type="PANTHER" id="PTHR43617">
    <property type="entry name" value="L-AMINO ACID N-ACETYLTRANSFERASE"/>
    <property type="match status" value="1"/>
</dbReference>
<dbReference type="CDD" id="cd04301">
    <property type="entry name" value="NAT_SF"/>
    <property type="match status" value="1"/>
</dbReference>
<dbReference type="Gene3D" id="3.40.630.30">
    <property type="match status" value="1"/>
</dbReference>
<dbReference type="InterPro" id="IPR000182">
    <property type="entry name" value="GNAT_dom"/>
</dbReference>
<feature type="domain" description="N-acetyltransferase" evidence="1">
    <location>
        <begin position="1"/>
        <end position="152"/>
    </location>
</feature>
<comment type="caution">
    <text evidence="2">The sequence shown here is derived from an EMBL/GenBank/DDBJ whole genome shotgun (WGS) entry which is preliminary data.</text>
</comment>
<dbReference type="EMBL" id="JAKZFC010000006">
    <property type="protein sequence ID" value="MCH7323130.1"/>
    <property type="molecule type" value="Genomic_DNA"/>
</dbReference>
<proteinExistence type="predicted"/>
<dbReference type="PROSITE" id="PS51186">
    <property type="entry name" value="GNAT"/>
    <property type="match status" value="1"/>
</dbReference>
<evidence type="ECO:0000313" key="2">
    <source>
        <dbReference type="EMBL" id="MCH7323130.1"/>
    </source>
</evidence>
<reference evidence="2 3" key="1">
    <citation type="submission" date="2022-03" db="EMBL/GenBank/DDBJ databases">
        <authorList>
            <person name="Jo J.-H."/>
            <person name="Im W.-T."/>
        </authorList>
    </citation>
    <scope>NUCLEOTIDE SEQUENCE [LARGE SCALE GENOMIC DNA]</scope>
    <source>
        <strain evidence="2 3">MA9</strain>
    </source>
</reference>
<evidence type="ECO:0000313" key="3">
    <source>
        <dbReference type="Proteomes" id="UP001316087"/>
    </source>
</evidence>
<protein>
    <submittedName>
        <fullName evidence="2">GNAT family N-acetyltransferase</fullName>
    </submittedName>
</protein>
<keyword evidence="3" id="KW-1185">Reference proteome</keyword>
<dbReference type="Pfam" id="PF00583">
    <property type="entry name" value="Acetyltransf_1"/>
    <property type="match status" value="1"/>
</dbReference>
<dbReference type="SUPFAM" id="SSF55729">
    <property type="entry name" value="Acyl-CoA N-acyltransferases (Nat)"/>
    <property type="match status" value="1"/>
</dbReference>
<name>A0ABS9UG70_9BACL</name>
<gene>
    <name evidence="2" type="ORF">LZ480_14730</name>
</gene>
<evidence type="ECO:0000259" key="1">
    <source>
        <dbReference type="PROSITE" id="PS51186"/>
    </source>
</evidence>
<dbReference type="RefSeq" id="WP_241370303.1">
    <property type="nucleotide sequence ID" value="NZ_JAKZFC010000006.1"/>
</dbReference>
<sequence length="208" mass="24120">MQIQKYTPQYEDSWLRCRLLAYFYTSLYEDVETSKPTFYERPSIELIAIEDGIVVGLIDMVLDTEELKTSFLGDGLGAFLKTIAVHPDYQSKGIGLKLYEAALKELENTPIEFIELYTRGDEQANNFYKKIGFELLVESYDVFGIEKGLRDTISIGIESNRIKAFHENGEPCNFVIVDGVYEVYDLEALEKIEYERYYPSRGYFKKIK</sequence>
<organism evidence="2 3">
    <name type="scientific">Solibacillus palustris</name>
    <dbReference type="NCBI Taxonomy" id="2908203"/>
    <lineage>
        <taxon>Bacteria</taxon>
        <taxon>Bacillati</taxon>
        <taxon>Bacillota</taxon>
        <taxon>Bacilli</taxon>
        <taxon>Bacillales</taxon>
        <taxon>Caryophanaceae</taxon>
        <taxon>Solibacillus</taxon>
    </lineage>
</organism>
<dbReference type="Proteomes" id="UP001316087">
    <property type="component" value="Unassembled WGS sequence"/>
</dbReference>